<feature type="region of interest" description="Disordered" evidence="1">
    <location>
        <begin position="131"/>
        <end position="189"/>
    </location>
</feature>
<gene>
    <name evidence="3" type="primary">LOC107219833</name>
</gene>
<evidence type="ECO:0000313" key="2">
    <source>
        <dbReference type="Proteomes" id="UP000829291"/>
    </source>
</evidence>
<evidence type="ECO:0000256" key="1">
    <source>
        <dbReference type="SAM" id="MobiDB-lite"/>
    </source>
</evidence>
<dbReference type="Proteomes" id="UP000829291">
    <property type="component" value="Chromosome 4"/>
</dbReference>
<feature type="compositionally biased region" description="Basic and acidic residues" evidence="1">
    <location>
        <begin position="148"/>
        <end position="163"/>
    </location>
</feature>
<dbReference type="OrthoDB" id="7685157at2759"/>
<dbReference type="InParanoid" id="A0A6J0BJS0"/>
<feature type="compositionally biased region" description="Basic and acidic residues" evidence="1">
    <location>
        <begin position="229"/>
        <end position="254"/>
    </location>
</feature>
<keyword evidence="2" id="KW-1185">Reference proteome</keyword>
<proteinExistence type="predicted"/>
<accession>A0A6J0BJS0</accession>
<dbReference type="KEGG" id="nlo:107219833"/>
<dbReference type="RefSeq" id="XP_015514053.2">
    <property type="nucleotide sequence ID" value="XM_015658567.2"/>
</dbReference>
<feature type="compositionally biased region" description="Polar residues" evidence="1">
    <location>
        <begin position="293"/>
        <end position="312"/>
    </location>
</feature>
<evidence type="ECO:0000313" key="3">
    <source>
        <dbReference type="RefSeq" id="XP_015514053.2"/>
    </source>
</evidence>
<reference evidence="3" key="1">
    <citation type="submission" date="2025-08" db="UniProtKB">
        <authorList>
            <consortium name="RefSeq"/>
        </authorList>
    </citation>
    <scope>IDENTIFICATION</scope>
    <source>
        <tissue evidence="3">Thorax and Abdomen</tissue>
    </source>
</reference>
<feature type="region of interest" description="Disordered" evidence="1">
    <location>
        <begin position="228"/>
        <end position="262"/>
    </location>
</feature>
<protein>
    <submittedName>
        <fullName evidence="3">Uncharacterized protein LOC107219833</fullName>
    </submittedName>
</protein>
<sequence length="312" mass="35116">MHFRNLKSEHRDLWSIGISANHEGVLESMTLLKQDKRDPNCFRINITLREILQSLTRYRSVTQWLDRMKDDAPAFLTITSLQLPDSPIPLIDSQAISRCQSQESARTLDGNSYDKDDIMDELLRKVVAVRGQTETQRSKRNKGSSSKCSREFTDLEESTRRIIEGPGYSRGRSRRSTRKANGNQRKDCTCSEVSNNLRINIRKKTEIRRSSRSPSPEVTHVIRIAMRYHGQEEGEEGRSAAKPKDVAKDKKDRPATVGQEGRGCCPGVSVALDFTLNCSSLHLTSRDVPVKPSGNTGSLTRLDQSDENSGPD</sequence>
<feature type="region of interest" description="Disordered" evidence="1">
    <location>
        <begin position="284"/>
        <end position="312"/>
    </location>
</feature>
<dbReference type="GeneID" id="107219833"/>
<dbReference type="AlphaFoldDB" id="A0A6J0BJS0"/>
<organism evidence="3">
    <name type="scientific">Neodiprion lecontei</name>
    <name type="common">Redheaded pine sawfly</name>
    <dbReference type="NCBI Taxonomy" id="441921"/>
    <lineage>
        <taxon>Eukaryota</taxon>
        <taxon>Metazoa</taxon>
        <taxon>Ecdysozoa</taxon>
        <taxon>Arthropoda</taxon>
        <taxon>Hexapoda</taxon>
        <taxon>Insecta</taxon>
        <taxon>Pterygota</taxon>
        <taxon>Neoptera</taxon>
        <taxon>Endopterygota</taxon>
        <taxon>Hymenoptera</taxon>
        <taxon>Tenthredinoidea</taxon>
        <taxon>Diprionidae</taxon>
        <taxon>Diprioninae</taxon>
        <taxon>Neodiprion</taxon>
    </lineage>
</organism>
<name>A0A6J0BJS0_NEOLC</name>